<protein>
    <submittedName>
        <fullName evidence="1">Uncharacterized protein</fullName>
    </submittedName>
</protein>
<dbReference type="SUPFAM" id="SSF57667">
    <property type="entry name" value="beta-beta-alpha zinc fingers"/>
    <property type="match status" value="1"/>
</dbReference>
<evidence type="ECO:0000313" key="1">
    <source>
        <dbReference type="EMBL" id="TKC33712.1"/>
    </source>
</evidence>
<sequence length="72" mass="8903">MHSWTHSHWRGNLVSVIMWENIRQSHDLRHHVRIYIGKKPHKYNKCGRTLRCCSHIYMYQRTQEETPYICNH</sequence>
<evidence type="ECO:0000313" key="2">
    <source>
        <dbReference type="Proteomes" id="UP000308365"/>
    </source>
</evidence>
<dbReference type="Proteomes" id="UP000308365">
    <property type="component" value="Unassembled WGS sequence"/>
</dbReference>
<gene>
    <name evidence="1" type="ORF">EI555_008435</name>
</gene>
<dbReference type="InterPro" id="IPR036236">
    <property type="entry name" value="Znf_C2H2_sf"/>
</dbReference>
<accession>A0A4U1ECB2</accession>
<organism evidence="1 2">
    <name type="scientific">Monodon monoceros</name>
    <name type="common">Narwhal</name>
    <name type="synonym">Ceratodon monodon</name>
    <dbReference type="NCBI Taxonomy" id="40151"/>
    <lineage>
        <taxon>Eukaryota</taxon>
        <taxon>Metazoa</taxon>
        <taxon>Chordata</taxon>
        <taxon>Craniata</taxon>
        <taxon>Vertebrata</taxon>
        <taxon>Euteleostomi</taxon>
        <taxon>Mammalia</taxon>
        <taxon>Eutheria</taxon>
        <taxon>Laurasiatheria</taxon>
        <taxon>Artiodactyla</taxon>
        <taxon>Whippomorpha</taxon>
        <taxon>Cetacea</taxon>
        <taxon>Odontoceti</taxon>
        <taxon>Monodontidae</taxon>
        <taxon>Monodon</taxon>
    </lineage>
</organism>
<proteinExistence type="predicted"/>
<reference evidence="2" key="1">
    <citation type="journal article" date="2019" name="IScience">
        <title>Narwhal Genome Reveals Long-Term Low Genetic Diversity despite Current Large Abundance Size.</title>
        <authorList>
            <person name="Westbury M.V."/>
            <person name="Petersen B."/>
            <person name="Garde E."/>
            <person name="Heide-Jorgensen M.P."/>
            <person name="Lorenzen E.D."/>
        </authorList>
    </citation>
    <scope>NUCLEOTIDE SEQUENCE [LARGE SCALE GENOMIC DNA]</scope>
</reference>
<dbReference type="EMBL" id="RWIC01002426">
    <property type="protein sequence ID" value="TKC33712.1"/>
    <property type="molecule type" value="Genomic_DNA"/>
</dbReference>
<name>A0A4U1ECB2_MONMO</name>
<dbReference type="Gene3D" id="3.30.160.60">
    <property type="entry name" value="Classic Zinc Finger"/>
    <property type="match status" value="1"/>
</dbReference>
<comment type="caution">
    <text evidence="1">The sequence shown here is derived from an EMBL/GenBank/DDBJ whole genome shotgun (WGS) entry which is preliminary data.</text>
</comment>
<dbReference type="AlphaFoldDB" id="A0A4U1ECB2"/>